<comment type="similarity">
    <text evidence="3 14">Belongs to the pyruvate kinase family.</text>
</comment>
<evidence type="ECO:0000256" key="7">
    <source>
        <dbReference type="ARBA" id="ARBA00022741"/>
    </source>
</evidence>
<dbReference type="PROSITE" id="PS00110">
    <property type="entry name" value="PYRUVATE_KINASE"/>
    <property type="match status" value="1"/>
</dbReference>
<dbReference type="NCBIfam" id="TIGR01064">
    <property type="entry name" value="pyruv_kin"/>
    <property type="match status" value="1"/>
</dbReference>
<dbReference type="InterPro" id="IPR036918">
    <property type="entry name" value="Pyrv_Knase_C_sf"/>
</dbReference>
<evidence type="ECO:0000256" key="8">
    <source>
        <dbReference type="ARBA" id="ARBA00022777"/>
    </source>
</evidence>
<dbReference type="EC" id="2.7.1.40" evidence="4 13"/>
<dbReference type="Gene3D" id="3.40.1380.20">
    <property type="entry name" value="Pyruvate kinase, C-terminal domain"/>
    <property type="match status" value="1"/>
</dbReference>
<dbReference type="SUPFAM" id="SSF51621">
    <property type="entry name" value="Phosphoenolpyruvate/pyruvate domain"/>
    <property type="match status" value="1"/>
</dbReference>
<dbReference type="NCBIfam" id="NF004491">
    <property type="entry name" value="PRK05826.1"/>
    <property type="match status" value="1"/>
</dbReference>
<dbReference type="GO" id="GO:0016301">
    <property type="term" value="F:kinase activity"/>
    <property type="evidence" value="ECO:0007669"/>
    <property type="project" value="UniProtKB-KW"/>
</dbReference>
<dbReference type="Proteomes" id="UP000176303">
    <property type="component" value="Unassembled WGS sequence"/>
</dbReference>
<evidence type="ECO:0000256" key="12">
    <source>
        <dbReference type="ARBA" id="ARBA00023317"/>
    </source>
</evidence>
<evidence type="ECO:0000259" key="15">
    <source>
        <dbReference type="Pfam" id="PF00224"/>
    </source>
</evidence>
<name>A0A1F7U3L2_9BACT</name>
<keyword evidence="9" id="KW-0067">ATP-binding</keyword>
<evidence type="ECO:0000256" key="10">
    <source>
        <dbReference type="ARBA" id="ARBA00022842"/>
    </source>
</evidence>
<evidence type="ECO:0000256" key="5">
    <source>
        <dbReference type="ARBA" id="ARBA00022679"/>
    </source>
</evidence>
<dbReference type="PRINTS" id="PR01050">
    <property type="entry name" value="PYRUVTKNASE"/>
</dbReference>
<evidence type="ECO:0000256" key="6">
    <source>
        <dbReference type="ARBA" id="ARBA00022723"/>
    </source>
</evidence>
<evidence type="ECO:0000256" key="11">
    <source>
        <dbReference type="ARBA" id="ARBA00023152"/>
    </source>
</evidence>
<dbReference type="GO" id="GO:0005524">
    <property type="term" value="F:ATP binding"/>
    <property type="evidence" value="ECO:0007669"/>
    <property type="project" value="UniProtKB-KW"/>
</dbReference>
<evidence type="ECO:0000259" key="16">
    <source>
        <dbReference type="Pfam" id="PF02887"/>
    </source>
</evidence>
<dbReference type="InterPro" id="IPR015813">
    <property type="entry name" value="Pyrv/PenolPyrv_kinase-like_dom"/>
</dbReference>
<dbReference type="FunFam" id="2.40.33.10:FF:000001">
    <property type="entry name" value="Pyruvate kinase"/>
    <property type="match status" value="1"/>
</dbReference>
<organism evidence="17 18">
    <name type="scientific">Candidatus Uhrbacteria bacterium RIFCSPHIGHO2_02_FULL_57_19</name>
    <dbReference type="NCBI Taxonomy" id="1802391"/>
    <lineage>
        <taxon>Bacteria</taxon>
        <taxon>Candidatus Uhriibacteriota</taxon>
    </lineage>
</organism>
<dbReference type="InterPro" id="IPR001697">
    <property type="entry name" value="Pyr_Knase"/>
</dbReference>
<evidence type="ECO:0000256" key="2">
    <source>
        <dbReference type="ARBA" id="ARBA00004997"/>
    </source>
</evidence>
<comment type="cofactor">
    <cofactor evidence="1">
        <name>K(+)</name>
        <dbReference type="ChEBI" id="CHEBI:29103"/>
    </cofactor>
</comment>
<keyword evidence="12 17" id="KW-0670">Pyruvate</keyword>
<comment type="catalytic activity">
    <reaction evidence="14">
        <text>pyruvate + ATP = phosphoenolpyruvate + ADP + H(+)</text>
        <dbReference type="Rhea" id="RHEA:18157"/>
        <dbReference type="ChEBI" id="CHEBI:15361"/>
        <dbReference type="ChEBI" id="CHEBI:15378"/>
        <dbReference type="ChEBI" id="CHEBI:30616"/>
        <dbReference type="ChEBI" id="CHEBI:58702"/>
        <dbReference type="ChEBI" id="CHEBI:456216"/>
        <dbReference type="EC" id="2.7.1.40"/>
    </reaction>
</comment>
<dbReference type="InterPro" id="IPR018209">
    <property type="entry name" value="Pyrv_Knase_AS"/>
</dbReference>
<dbReference type="InterPro" id="IPR040442">
    <property type="entry name" value="Pyrv_kinase-like_dom_sf"/>
</dbReference>
<dbReference type="InterPro" id="IPR015795">
    <property type="entry name" value="Pyrv_Knase_C"/>
</dbReference>
<dbReference type="NCBIfam" id="NF004978">
    <property type="entry name" value="PRK06354.1"/>
    <property type="match status" value="1"/>
</dbReference>
<comment type="pathway">
    <text evidence="2 14">Carbohydrate degradation; glycolysis; pyruvate from D-glyceraldehyde 3-phosphate: step 5/5.</text>
</comment>
<feature type="domain" description="Pyruvate kinase C-terminal" evidence="16">
    <location>
        <begin position="362"/>
        <end position="469"/>
    </location>
</feature>
<evidence type="ECO:0000256" key="14">
    <source>
        <dbReference type="RuleBase" id="RU000504"/>
    </source>
</evidence>
<comment type="caution">
    <text evidence="17">The sequence shown here is derived from an EMBL/GenBank/DDBJ whole genome shotgun (WGS) entry which is preliminary data.</text>
</comment>
<dbReference type="Gene3D" id="2.40.33.10">
    <property type="entry name" value="PK beta-barrel domain-like"/>
    <property type="match status" value="1"/>
</dbReference>
<dbReference type="InterPro" id="IPR015793">
    <property type="entry name" value="Pyrv_Knase_brl"/>
</dbReference>
<feature type="domain" description="Pyruvate kinase barrel" evidence="15">
    <location>
        <begin position="1"/>
        <end position="325"/>
    </location>
</feature>
<dbReference type="Pfam" id="PF00224">
    <property type="entry name" value="PK"/>
    <property type="match status" value="1"/>
</dbReference>
<dbReference type="STRING" id="1802391.A3D72_02020"/>
<gene>
    <name evidence="17" type="ORF">A3D72_02020</name>
</gene>
<keyword evidence="7" id="KW-0547">Nucleotide-binding</keyword>
<dbReference type="UniPathway" id="UPA00109">
    <property type="reaction ID" value="UER00188"/>
</dbReference>
<dbReference type="AlphaFoldDB" id="A0A1F7U3L2"/>
<dbReference type="PANTHER" id="PTHR11817">
    <property type="entry name" value="PYRUVATE KINASE"/>
    <property type="match status" value="1"/>
</dbReference>
<evidence type="ECO:0000256" key="9">
    <source>
        <dbReference type="ARBA" id="ARBA00022840"/>
    </source>
</evidence>
<evidence type="ECO:0000256" key="1">
    <source>
        <dbReference type="ARBA" id="ARBA00001958"/>
    </source>
</evidence>
<evidence type="ECO:0000256" key="4">
    <source>
        <dbReference type="ARBA" id="ARBA00012142"/>
    </source>
</evidence>
<keyword evidence="11 14" id="KW-0324">Glycolysis</keyword>
<evidence type="ECO:0000256" key="13">
    <source>
        <dbReference type="NCBIfam" id="TIGR01064"/>
    </source>
</evidence>
<protein>
    <recommendedName>
        <fullName evidence="4 13">Pyruvate kinase</fullName>
        <ecNumber evidence="4 13">2.7.1.40</ecNumber>
    </recommendedName>
</protein>
<keyword evidence="6" id="KW-0479">Metal-binding</keyword>
<dbReference type="InterPro" id="IPR015806">
    <property type="entry name" value="Pyrv_Knase_insert_dom_sf"/>
</dbReference>
<evidence type="ECO:0000256" key="3">
    <source>
        <dbReference type="ARBA" id="ARBA00008663"/>
    </source>
</evidence>
<keyword evidence="5 14" id="KW-0808">Transferase</keyword>
<dbReference type="GO" id="GO:0004743">
    <property type="term" value="F:pyruvate kinase activity"/>
    <property type="evidence" value="ECO:0007669"/>
    <property type="project" value="UniProtKB-UniRule"/>
</dbReference>
<dbReference type="SUPFAM" id="SSF50800">
    <property type="entry name" value="PK beta-barrel domain-like"/>
    <property type="match status" value="1"/>
</dbReference>
<dbReference type="EMBL" id="MGDZ01000049">
    <property type="protein sequence ID" value="OGL72821.1"/>
    <property type="molecule type" value="Genomic_DNA"/>
</dbReference>
<dbReference type="GO" id="GO:0030955">
    <property type="term" value="F:potassium ion binding"/>
    <property type="evidence" value="ECO:0007669"/>
    <property type="project" value="UniProtKB-UniRule"/>
</dbReference>
<reference evidence="17 18" key="1">
    <citation type="journal article" date="2016" name="Nat. Commun.">
        <title>Thousands of microbial genomes shed light on interconnected biogeochemical processes in an aquifer system.</title>
        <authorList>
            <person name="Anantharaman K."/>
            <person name="Brown C.T."/>
            <person name="Hug L.A."/>
            <person name="Sharon I."/>
            <person name="Castelle C.J."/>
            <person name="Probst A.J."/>
            <person name="Thomas B.C."/>
            <person name="Singh A."/>
            <person name="Wilkins M.J."/>
            <person name="Karaoz U."/>
            <person name="Brodie E.L."/>
            <person name="Williams K.H."/>
            <person name="Hubbard S.S."/>
            <person name="Banfield J.F."/>
        </authorList>
    </citation>
    <scope>NUCLEOTIDE SEQUENCE [LARGE SCALE GENOMIC DNA]</scope>
</reference>
<keyword evidence="8 14" id="KW-0418">Kinase</keyword>
<evidence type="ECO:0000313" key="17">
    <source>
        <dbReference type="EMBL" id="OGL72821.1"/>
    </source>
</evidence>
<dbReference type="Pfam" id="PF02887">
    <property type="entry name" value="PK_C"/>
    <property type="match status" value="1"/>
</dbReference>
<evidence type="ECO:0000313" key="18">
    <source>
        <dbReference type="Proteomes" id="UP000176303"/>
    </source>
</evidence>
<dbReference type="SUPFAM" id="SSF52935">
    <property type="entry name" value="PK C-terminal domain-like"/>
    <property type="match status" value="1"/>
</dbReference>
<dbReference type="InterPro" id="IPR011037">
    <property type="entry name" value="Pyrv_Knase-like_insert_dom_sf"/>
</dbReference>
<dbReference type="Gene3D" id="3.20.20.60">
    <property type="entry name" value="Phosphoenolpyruvate-binding domains"/>
    <property type="match status" value="1"/>
</dbReference>
<dbReference type="GO" id="GO:0000287">
    <property type="term" value="F:magnesium ion binding"/>
    <property type="evidence" value="ECO:0007669"/>
    <property type="project" value="UniProtKB-UniRule"/>
</dbReference>
<proteinExistence type="inferred from homology"/>
<keyword evidence="10 14" id="KW-0460">Magnesium</keyword>
<sequence length="473" mass="50614">MKRTKIVATIGPASKDSKVLEAMIRSGMNVARLNMSHGTQADHRKLFAAVRGAARKLGEPVAILADLQGPKIRVGDLPKEGVQLKNGAIATFTTGAAGAGKIPVGYKRLHRDVKKGDRILLDDGLLEVEVREVRGRDIATKIITGGLLTSHKGMNCPTASLSVSALTPKDKADAKFAVSLGVDFIALSFVRRASDVRALRKIITAAEKSKKGPPIMIIVKIEKHEALRNFNEILRETDAVMVARGDLAVETPAAEVPLHQKTIIGKCLAAAKPAIVATQMLDSMTRNPRPTRAEVSDVANAVIDHTDAVMLSGESATGKFPVEAVRTLASVAEKTESSVFDDLAVTVSRGDSNDTEEIVGETAGLLARTTKATAIVAASLTGETARQISRFRPELPVYVAASEERVLRQMNLSWGIRPFLLPLIRPAKRGEIGERALLVLRKIRKIKKGDRVILISGEPGVPGGTNTVSMVTI</sequence>
<accession>A0A1F7U3L2</accession>